<protein>
    <recommendedName>
        <fullName evidence="7">AlgX/AlgJ SGNH hydrolase-like domain-containing protein</fullName>
    </recommendedName>
</protein>
<proteinExistence type="predicted"/>
<keyword evidence="9" id="KW-1185">Reference proteome</keyword>
<evidence type="ECO:0000256" key="3">
    <source>
        <dbReference type="ARBA" id="ARBA00022679"/>
    </source>
</evidence>
<reference evidence="8 9" key="1">
    <citation type="submission" date="2020-04" db="EMBL/GenBank/DDBJ databases">
        <authorList>
            <person name="Basu S."/>
            <person name="Maruthanayagam V."/>
            <person name="Chakraborty S."/>
            <person name="Pramanik A."/>
            <person name="Mukherjee J."/>
            <person name="Brink B."/>
        </authorList>
    </citation>
    <scope>NUCLEOTIDE SEQUENCE [LARGE SCALE GENOMIC DNA]</scope>
    <source>
        <strain evidence="8 9">AP17</strain>
    </source>
</reference>
<dbReference type="CDD" id="cd14440">
    <property type="entry name" value="AlgX_N_like_3"/>
    <property type="match status" value="1"/>
</dbReference>
<keyword evidence="4" id="KW-0732">Signal</keyword>
<evidence type="ECO:0000313" key="8">
    <source>
        <dbReference type="EMBL" id="QIZ70244.1"/>
    </source>
</evidence>
<dbReference type="UniPathway" id="UPA00286"/>
<dbReference type="AlphaFoldDB" id="A0A6H1TUF9"/>
<dbReference type="RefSeq" id="WP_168568399.1">
    <property type="nucleotide sequence ID" value="NZ_CP051167.1"/>
</dbReference>
<organism evidence="8 9">
    <name type="scientific">Oxynema aestuarii AP17</name>
    <dbReference type="NCBI Taxonomy" id="2064643"/>
    <lineage>
        <taxon>Bacteria</taxon>
        <taxon>Bacillati</taxon>
        <taxon>Cyanobacteriota</taxon>
        <taxon>Cyanophyceae</taxon>
        <taxon>Oscillatoriophycideae</taxon>
        <taxon>Oscillatoriales</taxon>
        <taxon>Oscillatoriaceae</taxon>
        <taxon>Oxynema</taxon>
        <taxon>Oxynema aestuarii</taxon>
    </lineage>
</organism>
<dbReference type="EMBL" id="CP051167">
    <property type="protein sequence ID" value="QIZ70244.1"/>
    <property type="molecule type" value="Genomic_DNA"/>
</dbReference>
<dbReference type="GO" id="GO:0042121">
    <property type="term" value="P:alginic acid biosynthetic process"/>
    <property type="evidence" value="ECO:0007669"/>
    <property type="project" value="UniProtKB-UniPathway"/>
</dbReference>
<name>A0A6H1TUF9_9CYAN</name>
<dbReference type="KEGG" id="oxy:HCG48_06385"/>
<feature type="domain" description="AlgX/AlgJ SGNH hydrolase-like" evidence="7">
    <location>
        <begin position="105"/>
        <end position="344"/>
    </location>
</feature>
<accession>A0A6H1TUF9</accession>
<evidence type="ECO:0000313" key="9">
    <source>
        <dbReference type="Proteomes" id="UP000500857"/>
    </source>
</evidence>
<dbReference type="InterPro" id="IPR031811">
    <property type="entry name" value="ALGX/ALGJ_SGNH-like"/>
</dbReference>
<dbReference type="GO" id="GO:0042597">
    <property type="term" value="C:periplasmic space"/>
    <property type="evidence" value="ECO:0007669"/>
    <property type="project" value="UniProtKB-SubCell"/>
</dbReference>
<keyword evidence="3" id="KW-0808">Transferase</keyword>
<keyword evidence="5" id="KW-0574">Periplasm</keyword>
<evidence type="ECO:0000256" key="1">
    <source>
        <dbReference type="ARBA" id="ARBA00004418"/>
    </source>
</evidence>
<gene>
    <name evidence="8" type="ORF">HCG48_06385</name>
</gene>
<comment type="subcellular location">
    <subcellularLocation>
        <location evidence="1">Periplasm</location>
    </subcellularLocation>
</comment>
<evidence type="ECO:0000256" key="4">
    <source>
        <dbReference type="ARBA" id="ARBA00022729"/>
    </source>
</evidence>
<dbReference type="Proteomes" id="UP000500857">
    <property type="component" value="Chromosome"/>
</dbReference>
<evidence type="ECO:0000256" key="2">
    <source>
        <dbReference type="ARBA" id="ARBA00005182"/>
    </source>
</evidence>
<evidence type="ECO:0000256" key="6">
    <source>
        <dbReference type="ARBA" id="ARBA00022841"/>
    </source>
</evidence>
<evidence type="ECO:0000256" key="5">
    <source>
        <dbReference type="ARBA" id="ARBA00022764"/>
    </source>
</evidence>
<comment type="pathway">
    <text evidence="2">Glycan biosynthesis; alginate biosynthesis.</text>
</comment>
<dbReference type="GO" id="GO:0016740">
    <property type="term" value="F:transferase activity"/>
    <property type="evidence" value="ECO:0007669"/>
    <property type="project" value="UniProtKB-KW"/>
</dbReference>
<dbReference type="Pfam" id="PF16822">
    <property type="entry name" value="ALGX"/>
    <property type="match status" value="1"/>
</dbReference>
<evidence type="ECO:0000259" key="7">
    <source>
        <dbReference type="Pfam" id="PF16822"/>
    </source>
</evidence>
<keyword evidence="6" id="KW-0016">Alginate biosynthesis</keyword>
<sequence>MTKTARSPRKLYDRFLILIFLAAIGLPPLVSAIENHFGENKGRQNWEKREFVRFPGWPQSVESLATFPEQFEDYYSDNFWPRSHLIRWHNLLKLIGFGLSPSEKVIVGQQGWLFYGDRDALNAYRRVNPFTKSELEQWRILLEKRCQWLGDRGIDYLFIIVPNKSTIYPEYMPSHIRRDARESRLDALVNYLETYSDFEILDLRGALLAAKQRDRVYHRTDSHWNKPGVFAAYRAIFAELNERFPGLTPLELDAFRREQIRRPGGDLAMMLGLENTLKEDAIRFSAMFPSRFRPASPGIVKADLPENQQPFATEIDDRQLPKAVIFHDSFMLNLGPFLSEHFQRAVFLNQYEFDREIINRERPNLVIQEIAERTLMGSVPQD</sequence>